<evidence type="ECO:0000313" key="2">
    <source>
        <dbReference type="Proteomes" id="UP000262477"/>
    </source>
</evidence>
<proteinExistence type="predicted"/>
<keyword evidence="2" id="KW-1185">Reference proteome</keyword>
<protein>
    <submittedName>
        <fullName evidence="1">Uncharacterized protein</fullName>
    </submittedName>
</protein>
<accession>A0A371Q5B9</accession>
<reference evidence="1 2" key="1">
    <citation type="submission" date="2018-08" db="EMBL/GenBank/DDBJ databases">
        <title>Streptomyces NEAU-D10 sp. nov., a novel Actinomycete isolated from soil.</title>
        <authorList>
            <person name="Jin L."/>
        </authorList>
    </citation>
    <scope>NUCLEOTIDE SEQUENCE [LARGE SCALE GENOMIC DNA]</scope>
    <source>
        <strain evidence="1 2">NEAU-D10</strain>
    </source>
</reference>
<evidence type="ECO:0000313" key="1">
    <source>
        <dbReference type="EMBL" id="REK89890.1"/>
    </source>
</evidence>
<name>A0A371Q5B9_STRIH</name>
<organism evidence="1 2">
    <name type="scientific">Streptomyces inhibens</name>
    <dbReference type="NCBI Taxonomy" id="2293571"/>
    <lineage>
        <taxon>Bacteria</taxon>
        <taxon>Bacillati</taxon>
        <taxon>Actinomycetota</taxon>
        <taxon>Actinomycetes</taxon>
        <taxon>Kitasatosporales</taxon>
        <taxon>Streptomycetaceae</taxon>
        <taxon>Streptomyces</taxon>
    </lineage>
</organism>
<dbReference type="OrthoDB" id="4320824at2"/>
<sequence length="160" mass="18110">MSWSGHWHGFGPWIGAPARYAQEGGRRPPHSILPAPGAREEERYREVAAEFPTSDLPPLMTGHWLIKRNQAVPDRTWTVVAETLNWLTKHYEENPPFTREDGKQAYCTLAEKQAYAVDVLPRGVDVSWVHYTQSRNLFSAAVVCCPNHFHPDVPCPLPPS</sequence>
<dbReference type="AlphaFoldDB" id="A0A371Q5B9"/>
<gene>
    <name evidence="1" type="ORF">DY245_13230</name>
</gene>
<dbReference type="Proteomes" id="UP000262477">
    <property type="component" value="Unassembled WGS sequence"/>
</dbReference>
<dbReference type="EMBL" id="QUAC01000102">
    <property type="protein sequence ID" value="REK89890.1"/>
    <property type="molecule type" value="Genomic_DNA"/>
</dbReference>
<comment type="caution">
    <text evidence="1">The sequence shown here is derived from an EMBL/GenBank/DDBJ whole genome shotgun (WGS) entry which is preliminary data.</text>
</comment>